<sequence>MYHALEKARVRAGKTFPSSPGYSLEDQLKPMLEWAHGGVKSTGMEGLKPNSKQSVVNKVKCCHGVLQCRKYWNVCLQAFITSDVGLEYEAPKVYPAIPIAKWDPIRVLSLFDGLPQGKNQLFPIVMNGKEDVLWCTELQRIFGFPLHYTDMSNMGRGARQKLLGRSWSMPVIRHLFAPLKDYFACE</sequence>
<evidence type="ECO:0000313" key="1">
    <source>
        <dbReference type="EMBL" id="MBZ3879190.1"/>
    </source>
</evidence>
<organism evidence="1 2">
    <name type="scientific">Sciurus carolinensis</name>
    <name type="common">Eastern gray squirrel</name>
    <dbReference type="NCBI Taxonomy" id="30640"/>
    <lineage>
        <taxon>Eukaryota</taxon>
        <taxon>Metazoa</taxon>
        <taxon>Chordata</taxon>
        <taxon>Craniata</taxon>
        <taxon>Vertebrata</taxon>
        <taxon>Euteleostomi</taxon>
        <taxon>Mammalia</taxon>
        <taxon>Eutheria</taxon>
        <taxon>Euarchontoglires</taxon>
        <taxon>Glires</taxon>
        <taxon>Rodentia</taxon>
        <taxon>Sciuromorpha</taxon>
        <taxon>Sciuridae</taxon>
        <taxon>Sciurinae</taxon>
        <taxon>Sciurini</taxon>
        <taxon>Sciurus</taxon>
    </lineage>
</organism>
<dbReference type="Proteomes" id="UP001166674">
    <property type="component" value="Unassembled WGS sequence"/>
</dbReference>
<dbReference type="SUPFAM" id="SSF53335">
    <property type="entry name" value="S-adenosyl-L-methionine-dependent methyltransferases"/>
    <property type="match status" value="1"/>
</dbReference>
<dbReference type="AlphaFoldDB" id="A0AA41MW26"/>
<protein>
    <submittedName>
        <fullName evidence="1">DNA (Cytosine-5)-methyltransferase 3B</fullName>
    </submittedName>
</protein>
<dbReference type="InterPro" id="IPR029063">
    <property type="entry name" value="SAM-dependent_MTases_sf"/>
</dbReference>
<name>A0AA41MW26_SCICA</name>
<dbReference type="Gene3D" id="1.10.720.50">
    <property type="entry name" value="PWWP, helical domain"/>
    <property type="match status" value="1"/>
</dbReference>
<accession>A0AA41MW26</accession>
<comment type="caution">
    <text evidence="1">The sequence shown here is derived from an EMBL/GenBank/DDBJ whole genome shotgun (WGS) entry which is preliminary data.</text>
</comment>
<reference evidence="1" key="1">
    <citation type="submission" date="2020-03" db="EMBL/GenBank/DDBJ databases">
        <title>Studies in the Genomics of Life Span.</title>
        <authorList>
            <person name="Glass D."/>
        </authorList>
    </citation>
    <scope>NUCLEOTIDE SEQUENCE</scope>
    <source>
        <strain evidence="1">SUZIE</strain>
        <tissue evidence="1">Muscle</tissue>
    </source>
</reference>
<evidence type="ECO:0000313" key="2">
    <source>
        <dbReference type="Proteomes" id="UP001166674"/>
    </source>
</evidence>
<gene>
    <name evidence="1" type="ORF">SUZIE_151755</name>
</gene>
<proteinExistence type="predicted"/>
<keyword evidence="2" id="KW-1185">Reference proteome</keyword>
<dbReference type="Gene3D" id="3.40.50.150">
    <property type="entry name" value="Vaccinia Virus protein VP39"/>
    <property type="match status" value="1"/>
</dbReference>
<dbReference type="EMBL" id="JAATJV010351686">
    <property type="protein sequence ID" value="MBZ3879190.1"/>
    <property type="molecule type" value="Genomic_DNA"/>
</dbReference>